<dbReference type="RefSeq" id="WP_235803620.1">
    <property type="nucleotide sequence ID" value="NZ_AZEB01000025.1"/>
</dbReference>
<dbReference type="PATRIC" id="fig|1423766.4.peg.1491"/>
<organism evidence="9 10">
    <name type="scientific">Lentilactobacillus kisonensis DSM 19906 = JCM 15041</name>
    <dbReference type="NCBI Taxonomy" id="1423766"/>
    <lineage>
        <taxon>Bacteria</taxon>
        <taxon>Bacillati</taxon>
        <taxon>Bacillota</taxon>
        <taxon>Bacilli</taxon>
        <taxon>Lactobacillales</taxon>
        <taxon>Lactobacillaceae</taxon>
        <taxon>Lentilactobacillus</taxon>
    </lineage>
</organism>
<dbReference type="Gene3D" id="2.40.440.10">
    <property type="entry name" value="L,D-transpeptidase catalytic domain-like"/>
    <property type="match status" value="1"/>
</dbReference>
<dbReference type="Pfam" id="PF03734">
    <property type="entry name" value="YkuD"/>
    <property type="match status" value="1"/>
</dbReference>
<dbReference type="Proteomes" id="UP000051439">
    <property type="component" value="Unassembled WGS sequence"/>
</dbReference>
<dbReference type="InterPro" id="IPR022029">
    <property type="entry name" value="YoaR-like_PG-bd"/>
</dbReference>
<evidence type="ECO:0000256" key="1">
    <source>
        <dbReference type="ARBA" id="ARBA00004752"/>
    </source>
</evidence>
<accession>A0A0R1NS88</accession>
<evidence type="ECO:0000256" key="6">
    <source>
        <dbReference type="PROSITE-ProRule" id="PRU01373"/>
    </source>
</evidence>
<keyword evidence="10" id="KW-1185">Reference proteome</keyword>
<dbReference type="SUPFAM" id="SSF141523">
    <property type="entry name" value="L,D-transpeptidase catalytic domain-like"/>
    <property type="match status" value="1"/>
</dbReference>
<keyword evidence="5 6" id="KW-0961">Cell wall biogenesis/degradation</keyword>
<dbReference type="PANTHER" id="PTHR30582:SF33">
    <property type="entry name" value="EXPORTED PROTEIN"/>
    <property type="match status" value="1"/>
</dbReference>
<evidence type="ECO:0000313" key="10">
    <source>
        <dbReference type="Proteomes" id="UP000051439"/>
    </source>
</evidence>
<dbReference type="PANTHER" id="PTHR30582">
    <property type="entry name" value="L,D-TRANSPEPTIDASE"/>
    <property type="match status" value="1"/>
</dbReference>
<feature type="active site" description="Nucleophile" evidence="6">
    <location>
        <position position="437"/>
    </location>
</feature>
<evidence type="ECO:0000256" key="7">
    <source>
        <dbReference type="SAM" id="Phobius"/>
    </source>
</evidence>
<dbReference type="UniPathway" id="UPA00219"/>
<evidence type="ECO:0000313" key="9">
    <source>
        <dbReference type="EMBL" id="KRL20498.1"/>
    </source>
</evidence>
<dbReference type="GO" id="GO:0071555">
    <property type="term" value="P:cell wall organization"/>
    <property type="evidence" value="ECO:0007669"/>
    <property type="project" value="UniProtKB-UniRule"/>
</dbReference>
<keyword evidence="2" id="KW-0808">Transferase</keyword>
<keyword evidence="3 6" id="KW-0133">Cell shape</keyword>
<dbReference type="InterPro" id="IPR005490">
    <property type="entry name" value="LD_TPept_cat_dom"/>
</dbReference>
<dbReference type="Gene3D" id="3.10.20.800">
    <property type="match status" value="1"/>
</dbReference>
<dbReference type="GO" id="GO:0005576">
    <property type="term" value="C:extracellular region"/>
    <property type="evidence" value="ECO:0007669"/>
    <property type="project" value="TreeGrafter"/>
</dbReference>
<comment type="caution">
    <text evidence="9">The sequence shown here is derived from an EMBL/GenBank/DDBJ whole genome shotgun (WGS) entry which is preliminary data.</text>
</comment>
<evidence type="ECO:0000256" key="2">
    <source>
        <dbReference type="ARBA" id="ARBA00022679"/>
    </source>
</evidence>
<sequence>MISRKEKFKKNQKSPRLKRILIGIVLLVIGGFIGSHIYFQNHFKFTKINDISVSGLTVAQATKKLNNSHIDEDGNYLVVKDSRIKVNSDDVKQLFKNRSSMSMVAVKKMSAKSDVSAKQVHYRLATLLPKFKQRIDQINQSKTKTVDAKVTLKNGKVVVKAGKAGNTLDKARMVKAFKQQAKSALLISVKMTKDTYDDPNSSQVAKQKDHLQKVLQNSVTLKTYNKTYQFKAKNWVANGYPTANGDYKFDSTKIKSWVSQFANKVDTLGKPVRITTHQGTKVRVPGGTYGWKINQGLLTKTIMKNLNAGKQTTLNLRQYAAGTGYGVKGAGKTYVAIDLKNLKEYIYHDGKLMVTNPVMSGTITGGNKTPQGAYYIMYKQRNTTLKGKNDNGSKYASKVSYWEPLTNSGVGMHDSPWQPAFVYGNPSARAQYHSHGCLNNPPARMPLVWKYTHTNEPVFIYY</sequence>
<keyword evidence="7" id="KW-0812">Transmembrane</keyword>
<dbReference type="CDD" id="cd16913">
    <property type="entry name" value="YkuD_like"/>
    <property type="match status" value="1"/>
</dbReference>
<dbReference type="AlphaFoldDB" id="A0A0R1NS88"/>
<gene>
    <name evidence="9" type="ORF">FC98_GL001439</name>
</gene>
<dbReference type="SUPFAM" id="SSF143985">
    <property type="entry name" value="L,D-transpeptidase pre-catalytic domain-like"/>
    <property type="match status" value="1"/>
</dbReference>
<keyword evidence="4 6" id="KW-0573">Peptidoglycan synthesis</keyword>
<dbReference type="InterPro" id="IPR038063">
    <property type="entry name" value="Transpep_catalytic_dom"/>
</dbReference>
<evidence type="ECO:0000256" key="5">
    <source>
        <dbReference type="ARBA" id="ARBA00023316"/>
    </source>
</evidence>
<feature type="active site" description="Proton donor/acceptor" evidence="6">
    <location>
        <position position="413"/>
    </location>
</feature>
<feature type="transmembrane region" description="Helical" evidence="7">
    <location>
        <begin position="20"/>
        <end position="39"/>
    </location>
</feature>
<dbReference type="InterPro" id="IPR038054">
    <property type="entry name" value="LD_TPept-like_central_sf"/>
</dbReference>
<proteinExistence type="predicted"/>
<dbReference type="GO" id="GO:0018104">
    <property type="term" value="P:peptidoglycan-protein cross-linking"/>
    <property type="evidence" value="ECO:0007669"/>
    <property type="project" value="TreeGrafter"/>
</dbReference>
<reference evidence="9 10" key="1">
    <citation type="journal article" date="2015" name="Genome Announc.">
        <title>Expanding the biotechnology potential of lactobacilli through comparative genomics of 213 strains and associated genera.</title>
        <authorList>
            <person name="Sun Z."/>
            <person name="Harris H.M."/>
            <person name="McCann A."/>
            <person name="Guo C."/>
            <person name="Argimon S."/>
            <person name="Zhang W."/>
            <person name="Yang X."/>
            <person name="Jeffery I.B."/>
            <person name="Cooney J.C."/>
            <person name="Kagawa T.F."/>
            <person name="Liu W."/>
            <person name="Song Y."/>
            <person name="Salvetti E."/>
            <person name="Wrobel A."/>
            <person name="Rasinkangas P."/>
            <person name="Parkhill J."/>
            <person name="Rea M.C."/>
            <person name="O'Sullivan O."/>
            <person name="Ritari J."/>
            <person name="Douillard F.P."/>
            <person name="Paul Ross R."/>
            <person name="Yang R."/>
            <person name="Briner A.E."/>
            <person name="Felis G.E."/>
            <person name="de Vos W.M."/>
            <person name="Barrangou R."/>
            <person name="Klaenhammer T.R."/>
            <person name="Caufield P.W."/>
            <person name="Cui Y."/>
            <person name="Zhang H."/>
            <person name="O'Toole P.W."/>
        </authorList>
    </citation>
    <scope>NUCLEOTIDE SEQUENCE [LARGE SCALE GENOMIC DNA]</scope>
    <source>
        <strain evidence="9 10">DSM 19906</strain>
    </source>
</reference>
<evidence type="ECO:0000256" key="3">
    <source>
        <dbReference type="ARBA" id="ARBA00022960"/>
    </source>
</evidence>
<dbReference type="GO" id="GO:0008360">
    <property type="term" value="P:regulation of cell shape"/>
    <property type="evidence" value="ECO:0007669"/>
    <property type="project" value="UniProtKB-UniRule"/>
</dbReference>
<dbReference type="PROSITE" id="PS52029">
    <property type="entry name" value="LD_TPASE"/>
    <property type="match status" value="1"/>
</dbReference>
<name>A0A0R1NS88_9LACO</name>
<keyword evidence="7" id="KW-1133">Transmembrane helix</keyword>
<feature type="domain" description="L,D-TPase catalytic" evidence="8">
    <location>
        <begin position="333"/>
        <end position="461"/>
    </location>
</feature>
<keyword evidence="7" id="KW-0472">Membrane</keyword>
<dbReference type="Pfam" id="PF12229">
    <property type="entry name" value="PG_binding_4"/>
    <property type="match status" value="1"/>
</dbReference>
<evidence type="ECO:0000259" key="8">
    <source>
        <dbReference type="PROSITE" id="PS52029"/>
    </source>
</evidence>
<dbReference type="EMBL" id="AZEB01000025">
    <property type="protein sequence ID" value="KRL20498.1"/>
    <property type="molecule type" value="Genomic_DNA"/>
</dbReference>
<dbReference type="GO" id="GO:0071972">
    <property type="term" value="F:peptidoglycan L,D-transpeptidase activity"/>
    <property type="evidence" value="ECO:0007669"/>
    <property type="project" value="TreeGrafter"/>
</dbReference>
<dbReference type="GO" id="GO:0016740">
    <property type="term" value="F:transferase activity"/>
    <property type="evidence" value="ECO:0007669"/>
    <property type="project" value="UniProtKB-KW"/>
</dbReference>
<comment type="pathway">
    <text evidence="1 6">Cell wall biogenesis; peptidoglycan biosynthesis.</text>
</comment>
<evidence type="ECO:0000256" key="4">
    <source>
        <dbReference type="ARBA" id="ARBA00022984"/>
    </source>
</evidence>
<dbReference type="InterPro" id="IPR050979">
    <property type="entry name" value="LD-transpeptidase"/>
</dbReference>
<protein>
    <recommendedName>
        <fullName evidence="8">L,D-TPase catalytic domain-containing protein</fullName>
    </recommendedName>
</protein>